<reference evidence="9 10" key="1">
    <citation type="submission" date="2019-09" db="EMBL/GenBank/DDBJ databases">
        <title>Bird 10,000 Genomes (B10K) Project - Family phase.</title>
        <authorList>
            <person name="Zhang G."/>
        </authorList>
    </citation>
    <scope>NUCLEOTIDE SEQUENCE [LARGE SCALE GENOMIC DNA]</scope>
    <source>
        <strain evidence="9">B10K-DU-012-41</strain>
    </source>
</reference>
<comment type="subcellular location">
    <subcellularLocation>
        <location evidence="1">Nucleus</location>
    </subcellularLocation>
</comment>
<evidence type="ECO:0000256" key="6">
    <source>
        <dbReference type="ARBA" id="ARBA00023306"/>
    </source>
</evidence>
<evidence type="ECO:0000256" key="7">
    <source>
        <dbReference type="SAM" id="MobiDB-lite"/>
    </source>
</evidence>
<gene>
    <name evidence="9" type="primary">Cdca2</name>
    <name evidence="9" type="ORF">CHAFRE_R14373</name>
</gene>
<evidence type="ECO:0000259" key="8">
    <source>
        <dbReference type="Pfam" id="PF15276"/>
    </source>
</evidence>
<feature type="non-terminal residue" evidence="9">
    <location>
        <position position="1"/>
    </location>
</feature>
<keyword evidence="2" id="KW-1017">Isopeptide bond</keyword>
<keyword evidence="10" id="KW-1185">Reference proteome</keyword>
<evidence type="ECO:0000256" key="5">
    <source>
        <dbReference type="ARBA" id="ARBA00023242"/>
    </source>
</evidence>
<sequence>CGPGSGAVSELSTRKAGFVEDVSLGMLDGSQAPVPPMATGNIPRSSSRLRSILRKTSGRELMDGPRGCSVLSLREFSHSAIARGGGESTAVSNCVKAFETLQAAEKTYSRSSKASKRRVTFGEVLSPEIFDQSLPANTPLSRGAYPGCPRGQRPWARLLSEEPVPLLDFGLDEGVQSFPESSVAAEALSPVENAKVAESDKLDMRTTRSSTGRKQCRAVAEDTAWSSWGTTNTENNKESKNQKRNKIQRKDNSTTAVPK</sequence>
<comment type="caution">
    <text evidence="9">The sequence shown here is derived from an EMBL/GenBank/DDBJ whole genome shotgun (WGS) entry which is preliminary data.</text>
</comment>
<evidence type="ECO:0000256" key="2">
    <source>
        <dbReference type="ARBA" id="ARBA00022499"/>
    </source>
</evidence>
<dbReference type="GO" id="GO:0005634">
    <property type="term" value="C:nucleus"/>
    <property type="evidence" value="ECO:0007669"/>
    <property type="project" value="UniProtKB-SubCell"/>
</dbReference>
<dbReference type="InterPro" id="IPR029334">
    <property type="entry name" value="PP1-bd"/>
</dbReference>
<dbReference type="Pfam" id="PF15276">
    <property type="entry name" value="PP1_bind"/>
    <property type="match status" value="1"/>
</dbReference>
<dbReference type="GO" id="GO:0007088">
    <property type="term" value="P:regulation of mitotic nuclear division"/>
    <property type="evidence" value="ECO:0007669"/>
    <property type="project" value="TreeGrafter"/>
</dbReference>
<accession>A0A7L3EK85</accession>
<protein>
    <submittedName>
        <fullName evidence="9">CDCA2 protein</fullName>
    </submittedName>
</protein>
<evidence type="ECO:0000256" key="4">
    <source>
        <dbReference type="ARBA" id="ARBA00022843"/>
    </source>
</evidence>
<keyword evidence="4" id="KW-0832">Ubl conjugation</keyword>
<dbReference type="PANTHER" id="PTHR21603:SF16">
    <property type="entry name" value="CELL DIVISION CYCLE-ASSOCIATED PROTEIN 2"/>
    <property type="match status" value="1"/>
</dbReference>
<dbReference type="Proteomes" id="UP000563107">
    <property type="component" value="Unassembled WGS sequence"/>
</dbReference>
<feature type="domain" description="PP1-binding" evidence="8">
    <location>
        <begin position="116"/>
        <end position="152"/>
    </location>
</feature>
<feature type="non-terminal residue" evidence="9">
    <location>
        <position position="259"/>
    </location>
</feature>
<evidence type="ECO:0000256" key="1">
    <source>
        <dbReference type="ARBA" id="ARBA00004123"/>
    </source>
</evidence>
<dbReference type="GO" id="GO:0051983">
    <property type="term" value="P:regulation of chromosome segregation"/>
    <property type="evidence" value="ECO:0007669"/>
    <property type="project" value="TreeGrafter"/>
</dbReference>
<organism evidence="9 10">
    <name type="scientific">Chaetops frenatus</name>
    <name type="common">Rufous rock-jumper</name>
    <dbReference type="NCBI Taxonomy" id="221966"/>
    <lineage>
        <taxon>Eukaryota</taxon>
        <taxon>Metazoa</taxon>
        <taxon>Chordata</taxon>
        <taxon>Craniata</taxon>
        <taxon>Vertebrata</taxon>
        <taxon>Euteleostomi</taxon>
        <taxon>Archelosauria</taxon>
        <taxon>Archosauria</taxon>
        <taxon>Dinosauria</taxon>
        <taxon>Saurischia</taxon>
        <taxon>Theropoda</taxon>
        <taxon>Coelurosauria</taxon>
        <taxon>Aves</taxon>
        <taxon>Neognathae</taxon>
        <taxon>Neoaves</taxon>
        <taxon>Telluraves</taxon>
        <taxon>Australaves</taxon>
        <taxon>Passeriformes</taxon>
        <taxon>Picathartidae</taxon>
        <taxon>Chaetops</taxon>
    </lineage>
</organism>
<keyword evidence="3" id="KW-0597">Phosphoprotein</keyword>
<name>A0A7L3EK85_9PASS</name>
<evidence type="ECO:0000256" key="3">
    <source>
        <dbReference type="ARBA" id="ARBA00022553"/>
    </source>
</evidence>
<keyword evidence="6" id="KW-0131">Cell cycle</keyword>
<dbReference type="PANTHER" id="PTHR21603">
    <property type="entry name" value="ANTIGEN KI-67-LIKE PROTEIN"/>
    <property type="match status" value="1"/>
</dbReference>
<proteinExistence type="predicted"/>
<dbReference type="GO" id="GO:0005694">
    <property type="term" value="C:chromosome"/>
    <property type="evidence" value="ECO:0007669"/>
    <property type="project" value="TreeGrafter"/>
</dbReference>
<evidence type="ECO:0000313" key="10">
    <source>
        <dbReference type="Proteomes" id="UP000563107"/>
    </source>
</evidence>
<dbReference type="EMBL" id="VZTR01022374">
    <property type="protein sequence ID" value="NXT68229.1"/>
    <property type="molecule type" value="Genomic_DNA"/>
</dbReference>
<evidence type="ECO:0000313" key="9">
    <source>
        <dbReference type="EMBL" id="NXT68229.1"/>
    </source>
</evidence>
<dbReference type="AlphaFoldDB" id="A0A7L3EK85"/>
<feature type="region of interest" description="Disordered" evidence="7">
    <location>
        <begin position="199"/>
        <end position="259"/>
    </location>
</feature>
<keyword evidence="5" id="KW-0539">Nucleus</keyword>